<dbReference type="EMBL" id="CM009756">
    <property type="protein sequence ID" value="PUZ44672.1"/>
    <property type="molecule type" value="Genomic_DNA"/>
</dbReference>
<dbReference type="AlphaFoldDB" id="A0A2T7CMY1"/>
<gene>
    <name evidence="1" type="ORF">GQ55_8G126200</name>
</gene>
<evidence type="ECO:0000313" key="1">
    <source>
        <dbReference type="EMBL" id="PUZ44672.1"/>
    </source>
</evidence>
<proteinExistence type="predicted"/>
<name>A0A2T7CMY1_9POAL</name>
<keyword evidence="2" id="KW-1185">Reference proteome</keyword>
<sequence length="61" mass="6548">MAIKHSEDLTNAATSCTDHLTNSCFLVSSCISLPLSPLLSLYTIQEPPVAGVNNKQEKNSD</sequence>
<protein>
    <submittedName>
        <fullName evidence="1">Uncharacterized protein</fullName>
    </submittedName>
</protein>
<reference evidence="1 2" key="1">
    <citation type="submission" date="2018-04" db="EMBL/GenBank/DDBJ databases">
        <title>WGS assembly of Panicum hallii var. hallii HAL2.</title>
        <authorList>
            <person name="Lovell J."/>
            <person name="Jenkins J."/>
            <person name="Lowry D."/>
            <person name="Mamidi S."/>
            <person name="Sreedasyam A."/>
            <person name="Weng X."/>
            <person name="Barry K."/>
            <person name="Bonette J."/>
            <person name="Campitelli B."/>
            <person name="Daum C."/>
            <person name="Gordon S."/>
            <person name="Gould B."/>
            <person name="Lipzen A."/>
            <person name="MacQueen A."/>
            <person name="Palacio-Mejia J."/>
            <person name="Plott C."/>
            <person name="Shakirov E."/>
            <person name="Shu S."/>
            <person name="Yoshinaga Y."/>
            <person name="Zane M."/>
            <person name="Rokhsar D."/>
            <person name="Grimwood J."/>
            <person name="Schmutz J."/>
            <person name="Juenger T."/>
        </authorList>
    </citation>
    <scope>NUCLEOTIDE SEQUENCE [LARGE SCALE GENOMIC DNA]</scope>
    <source>
        <strain evidence="2">cv. HAL2</strain>
    </source>
</reference>
<accession>A0A2T7CMY1</accession>
<organism evidence="1 2">
    <name type="scientific">Panicum hallii var. hallii</name>
    <dbReference type="NCBI Taxonomy" id="1504633"/>
    <lineage>
        <taxon>Eukaryota</taxon>
        <taxon>Viridiplantae</taxon>
        <taxon>Streptophyta</taxon>
        <taxon>Embryophyta</taxon>
        <taxon>Tracheophyta</taxon>
        <taxon>Spermatophyta</taxon>
        <taxon>Magnoliopsida</taxon>
        <taxon>Liliopsida</taxon>
        <taxon>Poales</taxon>
        <taxon>Poaceae</taxon>
        <taxon>PACMAD clade</taxon>
        <taxon>Panicoideae</taxon>
        <taxon>Panicodae</taxon>
        <taxon>Paniceae</taxon>
        <taxon>Panicinae</taxon>
        <taxon>Panicum</taxon>
        <taxon>Panicum sect. Panicum</taxon>
    </lineage>
</organism>
<dbReference type="PROSITE" id="PS51257">
    <property type="entry name" value="PROKAR_LIPOPROTEIN"/>
    <property type="match status" value="1"/>
</dbReference>
<evidence type="ECO:0000313" key="2">
    <source>
        <dbReference type="Proteomes" id="UP000244336"/>
    </source>
</evidence>
<dbReference type="Proteomes" id="UP000244336">
    <property type="component" value="Chromosome 8"/>
</dbReference>
<dbReference type="Gramene" id="PUZ44672">
    <property type="protein sequence ID" value="PUZ44672"/>
    <property type="gene ID" value="GQ55_8G126200"/>
</dbReference>